<feature type="region of interest" description="Disordered" evidence="1">
    <location>
        <begin position="1"/>
        <end position="21"/>
    </location>
</feature>
<evidence type="ECO:0000256" key="2">
    <source>
        <dbReference type="SAM" id="Phobius"/>
    </source>
</evidence>
<reference evidence="4" key="1">
    <citation type="journal article" date="2019" name="Int. J. Syst. Evol. Microbiol.">
        <title>The Global Catalogue of Microorganisms (GCM) 10K type strain sequencing project: providing services to taxonomists for standard genome sequencing and annotation.</title>
        <authorList>
            <consortium name="The Broad Institute Genomics Platform"/>
            <consortium name="The Broad Institute Genome Sequencing Center for Infectious Disease"/>
            <person name="Wu L."/>
            <person name="Ma J."/>
        </authorList>
    </citation>
    <scope>NUCLEOTIDE SEQUENCE [LARGE SCALE GENOMIC DNA]</scope>
    <source>
        <strain evidence="4">JCM 17130</strain>
    </source>
</reference>
<evidence type="ECO:0000313" key="3">
    <source>
        <dbReference type="EMBL" id="MFD1716220.1"/>
    </source>
</evidence>
<comment type="caution">
    <text evidence="3">The sequence shown here is derived from an EMBL/GenBank/DDBJ whole genome shotgun (WGS) entry which is preliminary data.</text>
</comment>
<keyword evidence="2" id="KW-0472">Membrane</keyword>
<feature type="transmembrane region" description="Helical" evidence="2">
    <location>
        <begin position="86"/>
        <end position="105"/>
    </location>
</feature>
<dbReference type="Proteomes" id="UP001597277">
    <property type="component" value="Unassembled WGS sequence"/>
</dbReference>
<evidence type="ECO:0008006" key="5">
    <source>
        <dbReference type="Google" id="ProtNLM"/>
    </source>
</evidence>
<dbReference type="RefSeq" id="WP_388001671.1">
    <property type="nucleotide sequence ID" value="NZ_JBHUEE010000001.1"/>
</dbReference>
<accession>A0ABW4KXY3</accession>
<feature type="transmembrane region" description="Helical" evidence="2">
    <location>
        <begin position="27"/>
        <end position="46"/>
    </location>
</feature>
<evidence type="ECO:0000313" key="4">
    <source>
        <dbReference type="Proteomes" id="UP001597277"/>
    </source>
</evidence>
<evidence type="ECO:0000256" key="1">
    <source>
        <dbReference type="SAM" id="MobiDB-lite"/>
    </source>
</evidence>
<keyword evidence="2" id="KW-1133">Transmembrane helix</keyword>
<sequence>MSSGEAAPSWAETASESDRVEVSRRHTILLVAMAVLAGFFVALNALRWEGAWQGFMLGLVLCGLTDQLSRTGLVADAAASRNLSRAANVGVWLALVGGFIALLAGEF</sequence>
<name>A0ABW4KXY3_9MICO</name>
<organism evidence="3 4">
    <name type="scientific">Georgenia deserti</name>
    <dbReference type="NCBI Taxonomy" id="2093781"/>
    <lineage>
        <taxon>Bacteria</taxon>
        <taxon>Bacillati</taxon>
        <taxon>Actinomycetota</taxon>
        <taxon>Actinomycetes</taxon>
        <taxon>Micrococcales</taxon>
        <taxon>Bogoriellaceae</taxon>
        <taxon>Georgenia</taxon>
    </lineage>
</organism>
<gene>
    <name evidence="3" type="ORF">ACFSE6_00095</name>
</gene>
<keyword evidence="4" id="KW-1185">Reference proteome</keyword>
<dbReference type="EMBL" id="JBHUEE010000001">
    <property type="protein sequence ID" value="MFD1716220.1"/>
    <property type="molecule type" value="Genomic_DNA"/>
</dbReference>
<keyword evidence="2" id="KW-0812">Transmembrane</keyword>
<protein>
    <recommendedName>
        <fullName evidence="5">DUF3017 domain-containing protein</fullName>
    </recommendedName>
</protein>
<proteinExistence type="predicted"/>